<reference evidence="2 3" key="1">
    <citation type="submission" date="2020-08" db="EMBL/GenBank/DDBJ databases">
        <title>Sequencing the genomes of 1000 actinobacteria strains.</title>
        <authorList>
            <person name="Klenk H.-P."/>
        </authorList>
    </citation>
    <scope>NUCLEOTIDE SEQUENCE [LARGE SCALE GENOMIC DNA]</scope>
    <source>
        <strain evidence="2 3">DSM 45584</strain>
    </source>
</reference>
<gene>
    <name evidence="2" type="ORF">BJ970_004639</name>
</gene>
<accession>A0A840QF44</accession>
<dbReference type="Proteomes" id="UP000584374">
    <property type="component" value="Unassembled WGS sequence"/>
</dbReference>
<protein>
    <submittedName>
        <fullName evidence="2">Xaa-Pro aminopeptidase</fullName>
    </submittedName>
</protein>
<feature type="domain" description="Creatinase N-terminal" evidence="1">
    <location>
        <begin position="13"/>
        <end position="41"/>
    </location>
</feature>
<evidence type="ECO:0000259" key="1">
    <source>
        <dbReference type="Pfam" id="PF01321"/>
    </source>
</evidence>
<proteinExistence type="predicted"/>
<dbReference type="RefSeq" id="WP_184728130.1">
    <property type="nucleotide sequence ID" value="NZ_JACHIW010000001.1"/>
</dbReference>
<dbReference type="Gene3D" id="3.40.350.10">
    <property type="entry name" value="Creatinase/prolidase N-terminal domain"/>
    <property type="match status" value="1"/>
</dbReference>
<name>A0A840QF44_9PSEU</name>
<keyword evidence="2" id="KW-0645">Protease</keyword>
<sequence>MTSTKNPPYADIPRIRRLLAESGLDAIVSTWPENTAYLSGFYHPDLWDPVHGFHLEDFVHIGPERTTNLTHPDRQHRIIEAGV</sequence>
<comment type="caution">
    <text evidence="2">The sequence shown here is derived from an EMBL/GenBank/DDBJ whole genome shotgun (WGS) entry which is preliminary data.</text>
</comment>
<dbReference type="AlphaFoldDB" id="A0A840QF44"/>
<dbReference type="EMBL" id="JACHIW010000001">
    <property type="protein sequence ID" value="MBB5157105.1"/>
    <property type="molecule type" value="Genomic_DNA"/>
</dbReference>
<evidence type="ECO:0000313" key="3">
    <source>
        <dbReference type="Proteomes" id="UP000584374"/>
    </source>
</evidence>
<evidence type="ECO:0000313" key="2">
    <source>
        <dbReference type="EMBL" id="MBB5157105.1"/>
    </source>
</evidence>
<keyword evidence="2" id="KW-0031">Aminopeptidase</keyword>
<dbReference type="Pfam" id="PF01321">
    <property type="entry name" value="Creatinase_N"/>
    <property type="match status" value="1"/>
</dbReference>
<organism evidence="2 3">
    <name type="scientific">Saccharopolyspora phatthalungensis</name>
    <dbReference type="NCBI Taxonomy" id="664693"/>
    <lineage>
        <taxon>Bacteria</taxon>
        <taxon>Bacillati</taxon>
        <taxon>Actinomycetota</taxon>
        <taxon>Actinomycetes</taxon>
        <taxon>Pseudonocardiales</taxon>
        <taxon>Pseudonocardiaceae</taxon>
        <taxon>Saccharopolyspora</taxon>
    </lineage>
</organism>
<dbReference type="InterPro" id="IPR029149">
    <property type="entry name" value="Creatin/AminoP/Spt16_N"/>
</dbReference>
<dbReference type="InterPro" id="IPR000587">
    <property type="entry name" value="Creatinase_N"/>
</dbReference>
<keyword evidence="2" id="KW-0378">Hydrolase</keyword>
<dbReference type="GO" id="GO:0004177">
    <property type="term" value="F:aminopeptidase activity"/>
    <property type="evidence" value="ECO:0007669"/>
    <property type="project" value="UniProtKB-KW"/>
</dbReference>
<keyword evidence="3" id="KW-1185">Reference proteome</keyword>
<dbReference type="SUPFAM" id="SSF53092">
    <property type="entry name" value="Creatinase/prolidase N-terminal domain"/>
    <property type="match status" value="1"/>
</dbReference>